<name>A0A7Y7WHZ7_9PSED</name>
<evidence type="ECO:0000313" key="3">
    <source>
        <dbReference type="Proteomes" id="UP000582981"/>
    </source>
</evidence>
<keyword evidence="1" id="KW-1133">Transmembrane helix</keyword>
<sequence length="47" mass="5179">MTDFNSTYAVTLMVSPMLWPLPLTEGLADAVVLSLLLLVLLLCSAWR</sequence>
<dbReference type="AlphaFoldDB" id="A0A7Y7WHZ7"/>
<protein>
    <submittedName>
        <fullName evidence="2">Uncharacterized protein</fullName>
    </submittedName>
</protein>
<organism evidence="2 3">
    <name type="scientific">Pseudomonas gingeri</name>
    <dbReference type="NCBI Taxonomy" id="117681"/>
    <lineage>
        <taxon>Bacteria</taxon>
        <taxon>Pseudomonadati</taxon>
        <taxon>Pseudomonadota</taxon>
        <taxon>Gammaproteobacteria</taxon>
        <taxon>Pseudomonadales</taxon>
        <taxon>Pseudomonadaceae</taxon>
        <taxon>Pseudomonas</taxon>
    </lineage>
</organism>
<gene>
    <name evidence="2" type="ORF">HX829_25245</name>
</gene>
<keyword evidence="1" id="KW-0472">Membrane</keyword>
<comment type="caution">
    <text evidence="2">The sequence shown here is derived from an EMBL/GenBank/DDBJ whole genome shotgun (WGS) entry which is preliminary data.</text>
</comment>
<dbReference type="RefSeq" id="WP_218177098.1">
    <property type="nucleotide sequence ID" value="NZ_JACAPU010000033.1"/>
</dbReference>
<accession>A0A7Y7WHZ7</accession>
<evidence type="ECO:0000313" key="2">
    <source>
        <dbReference type="EMBL" id="NWB49795.1"/>
    </source>
</evidence>
<keyword evidence="1" id="KW-0812">Transmembrane</keyword>
<feature type="transmembrane region" description="Helical" evidence="1">
    <location>
        <begin position="26"/>
        <end position="46"/>
    </location>
</feature>
<dbReference type="Proteomes" id="UP000582981">
    <property type="component" value="Unassembled WGS sequence"/>
</dbReference>
<reference evidence="2 3" key="1">
    <citation type="submission" date="2020-04" db="EMBL/GenBank/DDBJ databases">
        <title>Molecular characterization of pseudomonads from Agaricus bisporus reveal novel blotch 2 pathogens in Western Europe.</title>
        <authorList>
            <person name="Taparia T."/>
            <person name="Krijger M."/>
            <person name="Haynes E."/>
            <person name="Elpinstone J.G."/>
            <person name="Noble R."/>
            <person name="Van Der Wolf J."/>
        </authorList>
    </citation>
    <scope>NUCLEOTIDE SEQUENCE [LARGE SCALE GENOMIC DNA]</scope>
    <source>
        <strain evidence="2 3">F1001</strain>
    </source>
</reference>
<evidence type="ECO:0000256" key="1">
    <source>
        <dbReference type="SAM" id="Phobius"/>
    </source>
</evidence>
<dbReference type="EMBL" id="JACAPU010000033">
    <property type="protein sequence ID" value="NWB49795.1"/>
    <property type="molecule type" value="Genomic_DNA"/>
</dbReference>
<proteinExistence type="predicted"/>